<sequence length="103" mass="11118">MKFTRSVAAVTIGAATVFGAVAASPAIAQAISCPFAPVHKYEEHRFSGSSTSADAFKVWFNGGVYIEPIVETLDLVDLQVNETQVAYAGDIIYKDENGNFWVK</sequence>
<feature type="signal peptide" evidence="1">
    <location>
        <begin position="1"/>
        <end position="22"/>
    </location>
</feature>
<evidence type="ECO:0000313" key="2">
    <source>
        <dbReference type="EMBL" id="QPR29922.1"/>
    </source>
</evidence>
<organism evidence="2 4">
    <name type="scientific">Corynebacterium amycolatum</name>
    <dbReference type="NCBI Taxonomy" id="43765"/>
    <lineage>
        <taxon>Bacteria</taxon>
        <taxon>Bacillati</taxon>
        <taxon>Actinomycetota</taxon>
        <taxon>Actinomycetes</taxon>
        <taxon>Mycobacteriales</taxon>
        <taxon>Corynebacteriaceae</taxon>
        <taxon>Corynebacterium</taxon>
    </lineage>
</organism>
<evidence type="ECO:0008006" key="6">
    <source>
        <dbReference type="Google" id="ProtNLM"/>
    </source>
</evidence>
<reference evidence="4 5" key="1">
    <citation type="submission" date="2020-12" db="EMBL/GenBank/DDBJ databases">
        <title>FDA dAtabase for Regulatory Grade micrObial Sequences (FDA-ARGOS): Supporting development and validation of Infectious Disease Dx tests.</title>
        <authorList>
            <person name="Sproer C."/>
            <person name="Gronow S."/>
            <person name="Severitt S."/>
            <person name="Schroder I."/>
            <person name="Tallon L."/>
            <person name="Sadzewicz L."/>
            <person name="Zhao X."/>
            <person name="Boylan J."/>
            <person name="Ott S."/>
            <person name="Bowen H."/>
            <person name="Vavikolanu K."/>
            <person name="Mehta A."/>
            <person name="Aluvathingal J."/>
            <person name="Nadendla S."/>
            <person name="Lowell S."/>
            <person name="Myers T."/>
            <person name="Yan Y."/>
            <person name="Sichtig H."/>
        </authorList>
    </citation>
    <scope>NUCLEOTIDE SEQUENCE [LARGE SCALE GENOMIC DNA]</scope>
    <source>
        <strain evidence="2 4">FDAARGOS_938</strain>
        <strain evidence="3 5">FDAARGOS_991</strain>
    </source>
</reference>
<dbReference type="Proteomes" id="UP000594774">
    <property type="component" value="Chromosome"/>
</dbReference>
<dbReference type="EMBL" id="CP066023">
    <property type="protein sequence ID" value="QQB81759.1"/>
    <property type="molecule type" value="Genomic_DNA"/>
</dbReference>
<evidence type="ECO:0000256" key="1">
    <source>
        <dbReference type="SAM" id="SignalP"/>
    </source>
</evidence>
<dbReference type="EMBL" id="CP065628">
    <property type="protein sequence ID" value="QPR29922.1"/>
    <property type="molecule type" value="Genomic_DNA"/>
</dbReference>
<name>A0AB37GCF8_CORAY</name>
<evidence type="ECO:0000313" key="4">
    <source>
        <dbReference type="Proteomes" id="UP000594774"/>
    </source>
</evidence>
<proteinExistence type="predicted"/>
<gene>
    <name evidence="2" type="ORF">I6G95_06545</name>
    <name evidence="3" type="ORF">I6H48_07120</name>
</gene>
<evidence type="ECO:0000313" key="3">
    <source>
        <dbReference type="EMBL" id="QQB81759.1"/>
    </source>
</evidence>
<evidence type="ECO:0000313" key="5">
    <source>
        <dbReference type="Proteomes" id="UP000595198"/>
    </source>
</evidence>
<accession>A0AB37GCF8</accession>
<dbReference type="AlphaFoldDB" id="A0AB37GCF8"/>
<dbReference type="RefSeq" id="WP_115597811.1">
    <property type="nucleotide sequence ID" value="NZ_CP065628.1"/>
</dbReference>
<dbReference type="Proteomes" id="UP000595198">
    <property type="component" value="Chromosome"/>
</dbReference>
<protein>
    <recommendedName>
        <fullName evidence="6">Secreted protein</fullName>
    </recommendedName>
</protein>
<feature type="chain" id="PRO_5044314367" description="Secreted protein" evidence="1">
    <location>
        <begin position="23"/>
        <end position="103"/>
    </location>
</feature>
<keyword evidence="5" id="KW-1185">Reference proteome</keyword>
<keyword evidence="1" id="KW-0732">Signal</keyword>